<keyword evidence="5" id="KW-0788">Thiol protease</keyword>
<dbReference type="SMART" id="SM00848">
    <property type="entry name" value="Inhibitor_I29"/>
    <property type="match status" value="1"/>
</dbReference>
<dbReference type="InterPro" id="IPR013128">
    <property type="entry name" value="Peptidase_C1A"/>
</dbReference>
<reference evidence="10" key="2">
    <citation type="submission" date="2023-05" db="EMBL/GenBank/DDBJ databases">
        <authorList>
            <person name="Schelkunov M.I."/>
        </authorList>
    </citation>
    <scope>NUCLEOTIDE SEQUENCE</scope>
    <source>
        <strain evidence="10">Hsosn_3</strain>
        <tissue evidence="10">Leaf</tissue>
    </source>
</reference>
<dbReference type="CDD" id="cd02248">
    <property type="entry name" value="Peptidase_C1A"/>
    <property type="match status" value="1"/>
</dbReference>
<dbReference type="InterPro" id="IPR038765">
    <property type="entry name" value="Papain-like_cys_pep_sf"/>
</dbReference>
<dbReference type="PANTHER" id="PTHR12411">
    <property type="entry name" value="CYSTEINE PROTEASE FAMILY C1-RELATED"/>
    <property type="match status" value="1"/>
</dbReference>
<keyword evidence="2" id="KW-0645">Protease</keyword>
<keyword evidence="3 7" id="KW-0732">Signal</keyword>
<dbReference type="FunFam" id="3.90.70.10:FF:000023">
    <property type="entry name" value="Senescence-specific cysteine protease SAG39"/>
    <property type="match status" value="1"/>
</dbReference>
<evidence type="ECO:0000256" key="6">
    <source>
        <dbReference type="ARBA" id="ARBA00023157"/>
    </source>
</evidence>
<evidence type="ECO:0000259" key="9">
    <source>
        <dbReference type="SMART" id="SM00848"/>
    </source>
</evidence>
<evidence type="ECO:0000259" key="8">
    <source>
        <dbReference type="SMART" id="SM00645"/>
    </source>
</evidence>
<protein>
    <submittedName>
        <fullName evidence="10">Vignain</fullName>
    </submittedName>
</protein>
<gene>
    <name evidence="10" type="ORF">POM88_051150</name>
</gene>
<dbReference type="PROSITE" id="PS00639">
    <property type="entry name" value="THIOL_PROTEASE_HIS"/>
    <property type="match status" value="1"/>
</dbReference>
<dbReference type="EMBL" id="JAUIZM010000011">
    <property type="protein sequence ID" value="KAK1357894.1"/>
    <property type="molecule type" value="Genomic_DNA"/>
</dbReference>
<dbReference type="PRINTS" id="PR00705">
    <property type="entry name" value="PAPAIN"/>
</dbReference>
<comment type="caution">
    <text evidence="10">The sequence shown here is derived from an EMBL/GenBank/DDBJ whole genome shotgun (WGS) entry which is preliminary data.</text>
</comment>
<name>A0AAD8GZX3_9APIA</name>
<keyword evidence="11" id="KW-1185">Reference proteome</keyword>
<proteinExistence type="inferred from homology"/>
<dbReference type="InterPro" id="IPR013201">
    <property type="entry name" value="Prot_inhib_I29"/>
</dbReference>
<evidence type="ECO:0000256" key="1">
    <source>
        <dbReference type="ARBA" id="ARBA00008455"/>
    </source>
</evidence>
<comment type="similarity">
    <text evidence="1">Belongs to the peptidase C1 family.</text>
</comment>
<dbReference type="InterPro" id="IPR025661">
    <property type="entry name" value="Pept_asp_AS"/>
</dbReference>
<dbReference type="AlphaFoldDB" id="A0AAD8GZX3"/>
<evidence type="ECO:0000256" key="7">
    <source>
        <dbReference type="SAM" id="SignalP"/>
    </source>
</evidence>
<dbReference type="PROSITE" id="PS00640">
    <property type="entry name" value="THIOL_PROTEASE_ASN"/>
    <property type="match status" value="1"/>
</dbReference>
<accession>A0AAD8GZX3</accession>
<feature type="domain" description="Peptidase C1A papain C-terminal" evidence="8">
    <location>
        <begin position="124"/>
        <end position="340"/>
    </location>
</feature>
<dbReference type="SUPFAM" id="SSF54001">
    <property type="entry name" value="Cysteine proteinases"/>
    <property type="match status" value="1"/>
</dbReference>
<evidence type="ECO:0000256" key="2">
    <source>
        <dbReference type="ARBA" id="ARBA00022670"/>
    </source>
</evidence>
<feature type="signal peptide" evidence="7">
    <location>
        <begin position="1"/>
        <end position="19"/>
    </location>
</feature>
<sequence>MKHLLVFLALALVLGLAQSFDYHEKELETEEGLWGLYERWTSHHSVFRSLNEKHKRFNVFKANARHVHNTNKLDKPYKLTLNKFADMTNYEFRSFYGSKISHHRMFRGERLGNSNFMYENVEDIPPSVDWRARGAVTDVKDQGQCGSCWAFSAVVGVEGINFIRTNKLVSLSEQELVDCDTEVNQGCNGGMMDGAFDFIKKKGGIITEDQYPYQAIDKPCDLTKVNSPAVSIDGHENVPANDENALLKAAANQPVSVAIDARGIDFQLYSKGVFNGVCGNDLDHGVAVVGYGTEPDGTNYWIVKNSWGSSWGENGYLRMQRGVPAKEGICGIAMEASYPIKTSSTNPNVHSSSHADEL</sequence>
<evidence type="ECO:0000256" key="5">
    <source>
        <dbReference type="ARBA" id="ARBA00022807"/>
    </source>
</evidence>
<dbReference type="Pfam" id="PF00112">
    <property type="entry name" value="Peptidase_C1"/>
    <property type="match status" value="1"/>
</dbReference>
<dbReference type="PROSITE" id="PS00139">
    <property type="entry name" value="THIOL_PROTEASE_CYS"/>
    <property type="match status" value="1"/>
</dbReference>
<dbReference type="InterPro" id="IPR000169">
    <property type="entry name" value="Pept_cys_AS"/>
</dbReference>
<evidence type="ECO:0000313" key="11">
    <source>
        <dbReference type="Proteomes" id="UP001237642"/>
    </source>
</evidence>
<evidence type="ECO:0000313" key="10">
    <source>
        <dbReference type="EMBL" id="KAK1357894.1"/>
    </source>
</evidence>
<reference evidence="10" key="1">
    <citation type="submission" date="2023-02" db="EMBL/GenBank/DDBJ databases">
        <title>Genome of toxic invasive species Heracleum sosnowskyi carries increased number of genes despite the absence of recent whole-genome duplications.</title>
        <authorList>
            <person name="Schelkunov M."/>
            <person name="Shtratnikova V."/>
            <person name="Makarenko M."/>
            <person name="Klepikova A."/>
            <person name="Omelchenko D."/>
            <person name="Novikova G."/>
            <person name="Obukhova E."/>
            <person name="Bogdanov V."/>
            <person name="Penin A."/>
            <person name="Logacheva M."/>
        </authorList>
    </citation>
    <scope>NUCLEOTIDE SEQUENCE</scope>
    <source>
        <strain evidence="10">Hsosn_3</strain>
        <tissue evidence="10">Leaf</tissue>
    </source>
</reference>
<dbReference type="GO" id="GO:0006508">
    <property type="term" value="P:proteolysis"/>
    <property type="evidence" value="ECO:0007669"/>
    <property type="project" value="UniProtKB-KW"/>
</dbReference>
<keyword evidence="4" id="KW-0378">Hydrolase</keyword>
<organism evidence="10 11">
    <name type="scientific">Heracleum sosnowskyi</name>
    <dbReference type="NCBI Taxonomy" id="360622"/>
    <lineage>
        <taxon>Eukaryota</taxon>
        <taxon>Viridiplantae</taxon>
        <taxon>Streptophyta</taxon>
        <taxon>Embryophyta</taxon>
        <taxon>Tracheophyta</taxon>
        <taxon>Spermatophyta</taxon>
        <taxon>Magnoliopsida</taxon>
        <taxon>eudicotyledons</taxon>
        <taxon>Gunneridae</taxon>
        <taxon>Pentapetalae</taxon>
        <taxon>asterids</taxon>
        <taxon>campanulids</taxon>
        <taxon>Apiales</taxon>
        <taxon>Apiaceae</taxon>
        <taxon>Apioideae</taxon>
        <taxon>apioid superclade</taxon>
        <taxon>Tordylieae</taxon>
        <taxon>Tordyliinae</taxon>
        <taxon>Heracleum</taxon>
    </lineage>
</organism>
<dbReference type="SMART" id="SM00645">
    <property type="entry name" value="Pept_C1"/>
    <property type="match status" value="1"/>
</dbReference>
<dbReference type="InterPro" id="IPR025660">
    <property type="entry name" value="Pept_his_AS"/>
</dbReference>
<feature type="chain" id="PRO_5042278542" evidence="7">
    <location>
        <begin position="20"/>
        <end position="358"/>
    </location>
</feature>
<dbReference type="InterPro" id="IPR039417">
    <property type="entry name" value="Peptidase_C1A_papain-like"/>
</dbReference>
<dbReference type="Gene3D" id="3.90.70.10">
    <property type="entry name" value="Cysteine proteinases"/>
    <property type="match status" value="1"/>
</dbReference>
<dbReference type="GO" id="GO:0008234">
    <property type="term" value="F:cysteine-type peptidase activity"/>
    <property type="evidence" value="ECO:0007669"/>
    <property type="project" value="UniProtKB-KW"/>
</dbReference>
<keyword evidence="6" id="KW-1015">Disulfide bond</keyword>
<evidence type="ECO:0000256" key="4">
    <source>
        <dbReference type="ARBA" id="ARBA00022801"/>
    </source>
</evidence>
<evidence type="ECO:0000256" key="3">
    <source>
        <dbReference type="ARBA" id="ARBA00022729"/>
    </source>
</evidence>
<dbReference type="Pfam" id="PF08246">
    <property type="entry name" value="Inhibitor_I29"/>
    <property type="match status" value="1"/>
</dbReference>
<feature type="domain" description="Cathepsin propeptide inhibitor" evidence="9">
    <location>
        <begin position="37"/>
        <end position="92"/>
    </location>
</feature>
<dbReference type="Proteomes" id="UP001237642">
    <property type="component" value="Unassembled WGS sequence"/>
</dbReference>
<dbReference type="InterPro" id="IPR000668">
    <property type="entry name" value="Peptidase_C1A_C"/>
</dbReference>